<feature type="transmembrane region" description="Helical" evidence="1">
    <location>
        <begin position="72"/>
        <end position="92"/>
    </location>
</feature>
<evidence type="ECO:0008006" key="4">
    <source>
        <dbReference type="Google" id="ProtNLM"/>
    </source>
</evidence>
<dbReference type="EMBL" id="CP126981">
    <property type="protein sequence ID" value="WIM87289.1"/>
    <property type="molecule type" value="Genomic_DNA"/>
</dbReference>
<dbReference type="RefSeq" id="WP_285186971.1">
    <property type="nucleotide sequence ID" value="NZ_CP126981.1"/>
</dbReference>
<sequence length="96" mass="10051">MPKPKAIQAESIWAALGGVLAGYVLWLIAISIGDFFTTAGLWGPIVLALSAVLALAATVWARRVQAQDNTNLAAFAYGLPALPVLLSVLVLADSYL</sequence>
<evidence type="ECO:0000313" key="2">
    <source>
        <dbReference type="EMBL" id="WIM87289.1"/>
    </source>
</evidence>
<feature type="transmembrane region" description="Helical" evidence="1">
    <location>
        <begin position="39"/>
        <end position="60"/>
    </location>
</feature>
<reference evidence="2 3" key="1">
    <citation type="journal article" date="2023" name="Microbiol. Resour. Announc.">
        <title>Complete Genome Sequence of Mycobacterium wuenschmanii, a novel Nontuberculous Mycobacterium Isolated from a captive population of Amazon Milk Frogs.</title>
        <authorList>
            <person name="Hicks J."/>
            <person name="Zeineldin M."/>
            <person name="Ward H."/>
            <person name="Wuenschmann A."/>
            <person name="Camp P."/>
            <person name="Farrell D."/>
            <person name="Lehman K."/>
            <person name="Thacker T."/>
            <person name="Cuthbert E."/>
        </authorList>
    </citation>
    <scope>NUCLEOTIDE SEQUENCE [LARGE SCALE GENOMIC DNA]</scope>
    <source>
        <strain evidence="2 3">Wuenschmanii</strain>
    </source>
</reference>
<proteinExistence type="predicted"/>
<protein>
    <recommendedName>
        <fullName evidence="4">Transmembrane protein</fullName>
    </recommendedName>
</protein>
<gene>
    <name evidence="2" type="ORF">PT015_20955</name>
</gene>
<keyword evidence="1" id="KW-0812">Transmembrane</keyword>
<keyword evidence="1" id="KW-0472">Membrane</keyword>
<evidence type="ECO:0000313" key="3">
    <source>
        <dbReference type="Proteomes" id="UP001236585"/>
    </source>
</evidence>
<feature type="transmembrane region" description="Helical" evidence="1">
    <location>
        <begin position="12"/>
        <end position="33"/>
    </location>
</feature>
<keyword evidence="1" id="KW-1133">Transmembrane helix</keyword>
<dbReference type="Proteomes" id="UP001236585">
    <property type="component" value="Chromosome"/>
</dbReference>
<accession>A0ABY8VUH4</accession>
<organism evidence="2 3">
    <name type="scientific">Candidatus Mycobacterium wuenschmannii</name>
    <dbReference type="NCBI Taxonomy" id="3027808"/>
    <lineage>
        <taxon>Bacteria</taxon>
        <taxon>Bacillati</taxon>
        <taxon>Actinomycetota</taxon>
        <taxon>Actinomycetes</taxon>
        <taxon>Mycobacteriales</taxon>
        <taxon>Mycobacteriaceae</taxon>
        <taxon>Mycobacterium</taxon>
    </lineage>
</organism>
<evidence type="ECO:0000256" key="1">
    <source>
        <dbReference type="SAM" id="Phobius"/>
    </source>
</evidence>
<keyword evidence="3" id="KW-1185">Reference proteome</keyword>
<name>A0ABY8VUH4_9MYCO</name>